<sequence>MEENIKPTIFNKNTGEYEAVLYVCNKCHEMHADETYMCQACTCESLRIVPETELIN</sequence>
<dbReference type="RefSeq" id="WP_160117553.1">
    <property type="nucleotide sequence ID" value="NZ_CBCRXF010000007.1"/>
</dbReference>
<keyword evidence="2" id="KW-1185">Reference proteome</keyword>
<evidence type="ECO:0008006" key="3">
    <source>
        <dbReference type="Google" id="ProtNLM"/>
    </source>
</evidence>
<dbReference type="EMBL" id="UXAV01000020">
    <property type="protein sequence ID" value="VDC21579.1"/>
    <property type="molecule type" value="Genomic_DNA"/>
</dbReference>
<accession>A0A3P5X114</accession>
<gene>
    <name evidence="1" type="ORF">FILTAD_00583</name>
</gene>
<dbReference type="AlphaFoldDB" id="A0A3P5X114"/>
<organism evidence="1 2">
    <name type="scientific">Filibacter tadaridae</name>
    <dbReference type="NCBI Taxonomy" id="2483811"/>
    <lineage>
        <taxon>Bacteria</taxon>
        <taxon>Bacillati</taxon>
        <taxon>Bacillota</taxon>
        <taxon>Bacilli</taxon>
        <taxon>Bacillales</taxon>
        <taxon>Caryophanaceae</taxon>
        <taxon>Filibacter</taxon>
    </lineage>
</organism>
<proteinExistence type="predicted"/>
<name>A0A3P5X114_9BACL</name>
<dbReference type="Proteomes" id="UP000270468">
    <property type="component" value="Unassembled WGS sequence"/>
</dbReference>
<evidence type="ECO:0000313" key="2">
    <source>
        <dbReference type="Proteomes" id="UP000270468"/>
    </source>
</evidence>
<protein>
    <recommendedName>
        <fullName evidence="3">Rubrerythrin-like domain-containing protein</fullName>
    </recommendedName>
</protein>
<evidence type="ECO:0000313" key="1">
    <source>
        <dbReference type="EMBL" id="VDC21579.1"/>
    </source>
</evidence>
<reference evidence="1 2" key="1">
    <citation type="submission" date="2018-11" db="EMBL/GenBank/DDBJ databases">
        <authorList>
            <person name="Criscuolo A."/>
        </authorList>
    </citation>
    <scope>NUCLEOTIDE SEQUENCE [LARGE SCALE GENOMIC DNA]</scope>
    <source>
        <strain evidence="1">ATB-66</strain>
    </source>
</reference>